<organism evidence="1 2">
    <name type="scientific">Mesorhizobium amorphae CCNWGS0123</name>
    <dbReference type="NCBI Taxonomy" id="1082933"/>
    <lineage>
        <taxon>Bacteria</taxon>
        <taxon>Pseudomonadati</taxon>
        <taxon>Pseudomonadota</taxon>
        <taxon>Alphaproteobacteria</taxon>
        <taxon>Hyphomicrobiales</taxon>
        <taxon>Phyllobacteriaceae</taxon>
        <taxon>Mesorhizobium</taxon>
    </lineage>
</organism>
<sequence length="273" mass="30230">MFVGLLIEMPKIQLDQVLLKTWGAKWLGAVASEVNPKNKGAVAPAPKAKKPNRFDKKQGMDFGLVFDVAFGNALATMLGNKVASPINNSLLPPAPDVVEVGKARIVGGIRPQNYDAAYRPDGPRLVYDSKTLNDAGSIRKNWQNMINDLATEASTVHTRFPYCIVVFVIALPRPALLWPQEQALIRTLDRLGSREDELDQHHLAESISLVIWNPEDGSIDMKSPPPDSRLRLETMNDRIYQAYIDRYRNLPPHEIEEAVDVDSEPAADGSGIV</sequence>
<reference evidence="1 2" key="1">
    <citation type="journal article" date="2012" name="J. Bacteriol.">
        <title>Draft Genome Sequence of Plant Growth-Promoting Rhizobium Mesorhizobium amorphae, Isolated from Zinc-Lead Mine Tailings.</title>
        <authorList>
            <person name="Hao X."/>
            <person name="Lin Y."/>
            <person name="Johnstone L."/>
            <person name="Baltrus D.A."/>
            <person name="Miller S.J."/>
            <person name="Wei G."/>
            <person name="Rensing C."/>
        </authorList>
    </citation>
    <scope>NUCLEOTIDE SEQUENCE [LARGE SCALE GENOMIC DNA]</scope>
    <source>
        <strain evidence="1 2">CCNWGS0123</strain>
    </source>
</reference>
<evidence type="ECO:0000313" key="2">
    <source>
        <dbReference type="Proteomes" id="UP000002949"/>
    </source>
</evidence>
<name>G6YJ12_9HYPH</name>
<evidence type="ECO:0000313" key="1">
    <source>
        <dbReference type="EMBL" id="EHH05516.1"/>
    </source>
</evidence>
<dbReference type="EMBL" id="AGSN01000211">
    <property type="protein sequence ID" value="EHH05516.1"/>
    <property type="molecule type" value="Genomic_DNA"/>
</dbReference>
<protein>
    <submittedName>
        <fullName evidence="1">Uncharacterized protein</fullName>
    </submittedName>
</protein>
<accession>G6YJ12</accession>
<proteinExistence type="predicted"/>
<dbReference type="KEGG" id="mamo:A6B35_29840"/>
<dbReference type="Proteomes" id="UP000002949">
    <property type="component" value="Unassembled WGS sequence"/>
</dbReference>
<keyword evidence="2" id="KW-1185">Reference proteome</keyword>
<dbReference type="AlphaFoldDB" id="G6YJ12"/>
<gene>
    <name evidence="1" type="ORF">MEA186_29937</name>
</gene>